<dbReference type="KEGG" id="nfu:107396782"/>
<name>A0A9D3C2C6_NOTFU</name>
<dbReference type="InterPro" id="IPR016186">
    <property type="entry name" value="C-type_lectin-like/link_sf"/>
</dbReference>
<evidence type="ECO:0000259" key="4">
    <source>
        <dbReference type="PROSITE" id="PS50041"/>
    </source>
</evidence>
<keyword evidence="3" id="KW-1133">Transmembrane helix</keyword>
<evidence type="ECO:0000313" key="6">
    <source>
        <dbReference type="Proteomes" id="UP000822369"/>
    </source>
</evidence>
<gene>
    <name evidence="5" type="ORF">G4P62_018770</name>
</gene>
<dbReference type="Gene3D" id="3.10.100.10">
    <property type="entry name" value="Mannose-Binding Protein A, subunit A"/>
    <property type="match status" value="1"/>
</dbReference>
<keyword evidence="2" id="KW-0175">Coiled coil</keyword>
<dbReference type="Proteomes" id="UP000822369">
    <property type="component" value="Chromosome 3"/>
</dbReference>
<keyword evidence="3" id="KW-0472">Membrane</keyword>
<dbReference type="PROSITE" id="PS50041">
    <property type="entry name" value="C_TYPE_LECTIN_2"/>
    <property type="match status" value="1"/>
</dbReference>
<dbReference type="SUPFAM" id="SSF56436">
    <property type="entry name" value="C-type lectin-like"/>
    <property type="match status" value="1"/>
</dbReference>
<evidence type="ECO:0000313" key="5">
    <source>
        <dbReference type="EMBL" id="KAF7227589.1"/>
    </source>
</evidence>
<dbReference type="Pfam" id="PF00059">
    <property type="entry name" value="Lectin_C"/>
    <property type="match status" value="1"/>
</dbReference>
<organism evidence="5 6">
    <name type="scientific">Nothobranchius furzeri</name>
    <name type="common">Turquoise killifish</name>
    <dbReference type="NCBI Taxonomy" id="105023"/>
    <lineage>
        <taxon>Eukaryota</taxon>
        <taxon>Metazoa</taxon>
        <taxon>Chordata</taxon>
        <taxon>Craniata</taxon>
        <taxon>Vertebrata</taxon>
        <taxon>Euteleostomi</taxon>
        <taxon>Actinopterygii</taxon>
        <taxon>Neopterygii</taxon>
        <taxon>Teleostei</taxon>
        <taxon>Neoteleostei</taxon>
        <taxon>Acanthomorphata</taxon>
        <taxon>Ovalentaria</taxon>
        <taxon>Atherinomorphae</taxon>
        <taxon>Cyprinodontiformes</taxon>
        <taxon>Nothobranchiidae</taxon>
        <taxon>Nothobranchius</taxon>
    </lineage>
</organism>
<feature type="domain" description="C-type lectin" evidence="4">
    <location>
        <begin position="149"/>
        <end position="268"/>
    </location>
</feature>
<dbReference type="SMART" id="SM00034">
    <property type="entry name" value="CLECT"/>
    <property type="match status" value="1"/>
</dbReference>
<dbReference type="PANTHER" id="PTHR45710">
    <property type="entry name" value="C-TYPE LECTIN DOMAIN-CONTAINING PROTEIN 180"/>
    <property type="match status" value="1"/>
</dbReference>
<dbReference type="InterPro" id="IPR001304">
    <property type="entry name" value="C-type_lectin-like"/>
</dbReference>
<evidence type="ECO:0000256" key="3">
    <source>
        <dbReference type="SAM" id="Phobius"/>
    </source>
</evidence>
<dbReference type="GO" id="GO:0005886">
    <property type="term" value="C:plasma membrane"/>
    <property type="evidence" value="ECO:0007669"/>
    <property type="project" value="UniProtKB-SubCell"/>
</dbReference>
<accession>A0A9D3C2C6</accession>
<dbReference type="InterPro" id="IPR050828">
    <property type="entry name" value="C-type_lectin/matrix_domain"/>
</dbReference>
<dbReference type="PANTHER" id="PTHR45710:SF26">
    <property type="entry name" value="RH26557P"/>
    <property type="match status" value="1"/>
</dbReference>
<comment type="subcellular location">
    <subcellularLocation>
        <location evidence="1">Cell membrane</location>
        <topology evidence="1">Single-pass type II membrane protein</topology>
    </subcellularLocation>
</comment>
<proteinExistence type="predicted"/>
<keyword evidence="3" id="KW-0812">Transmembrane</keyword>
<sequence>MEEEICYSAVVIKKGKPCSEEKEETIYSEVKRGKTEVVLTEPTEAVLRPHLLRVCLMILFFLLVGSIAAIIYIGVEMKKQQADLRTLTAVNQQLMVEKRTLQNQTQELNRTRENLNRMLGVILTFDNFPVKDFCPNKKCQPCPTGWVQFETKCFLFYDENPPWKSWDQSRKFCQNKAADLVVVDNLQEQEFISNKARFYFDSYHGFWLGLEKVNNDWVWVDGRNDTLRFWMEENFDPMGLHVLLIPGRDPKENWTPSDPVFLNKFICERDVLISSS</sequence>
<dbReference type="AlphaFoldDB" id="A0A9D3C2C6"/>
<comment type="caution">
    <text evidence="5">The sequence shown here is derived from an EMBL/GenBank/DDBJ whole genome shotgun (WGS) entry which is preliminary data.</text>
</comment>
<evidence type="ECO:0000256" key="1">
    <source>
        <dbReference type="ARBA" id="ARBA00004401"/>
    </source>
</evidence>
<protein>
    <submittedName>
        <fullName evidence="5">Transcript variant X1</fullName>
    </submittedName>
</protein>
<dbReference type="OrthoDB" id="538816at2759"/>
<feature type="transmembrane region" description="Helical" evidence="3">
    <location>
        <begin position="51"/>
        <end position="75"/>
    </location>
</feature>
<evidence type="ECO:0000256" key="2">
    <source>
        <dbReference type="SAM" id="Coils"/>
    </source>
</evidence>
<feature type="coiled-coil region" evidence="2">
    <location>
        <begin position="77"/>
        <end position="121"/>
    </location>
</feature>
<dbReference type="EMBL" id="JAAVVJ010000003">
    <property type="protein sequence ID" value="KAF7227589.1"/>
    <property type="molecule type" value="Genomic_DNA"/>
</dbReference>
<dbReference type="InterPro" id="IPR016187">
    <property type="entry name" value="CTDL_fold"/>
</dbReference>
<reference evidence="5" key="1">
    <citation type="submission" date="2020-03" db="EMBL/GenBank/DDBJ databases">
        <title>Intra-Species Differences in Population Size shape Life History and Genome Evolution.</title>
        <authorList>
            <person name="Willemsen D."/>
            <person name="Cui R."/>
            <person name="Valenzano D.R."/>
        </authorList>
    </citation>
    <scope>NUCLEOTIDE SEQUENCE</scope>
    <source>
        <strain evidence="5">GRZ</strain>
        <tissue evidence="5">Whole</tissue>
    </source>
</reference>
<dbReference type="OMA" id="WVWIDGH"/>